<sequence>MNKIVNEFKVLTLLYFCFTHDYVVTYCYQYIYQCVVRTTTSFITAFRRKLKLILIMEENCEEVHLDITIDVNDIEKGAREIIKQVRSSWPLDQLQFKYFNHGITNQLVGVWYPDHYNHMVLIRIYGHKTDLFLNRKDEKKAVKILHKAGLTHSIYATFNNGFAYEFLEGEILSIETVRRPEIYKLVAKRMAEMHLIEPNHHEISKEPIIWNKSEKFMELMPKKFSNPSKQLRFTKLIKPYAILEKEYQFLKERLSNLNNPIVYAHNDLLLANIIYNQKDNSVTFIDYEYTGYNYQAFDIANHFIEFAGIESPDYSLYPEESLQKAWLKIYLQSYNKVNNVLESEINQLYDQVNKFVPLTHFFWGCWALIQSQNSYIDYDFLGTNTFVFQELATIKDLEVITKEQQGLVEIRNVGTWIIHRCLNCSIYTHAVHKEYGAALVLININMITSSEEIEQLKSNIDYSNVFKIVIDRSTFDDLDYLQPPNKFSVSQLLSATQVALGCLHQQLEEAVQRQATDVEEKIRNFTAEQYQLLEQFREKAHNEYRLLTSLLLNGEELKRLTDNTGIPQQTSDDIKGNITTSRTNEKNIKSHRTTNDAAYVIQTNIKCEPTIMSSNVHINNSIEKKDVYAKEPNSFDTEALFPLEGMEDTSTDYLRSSEEESDTDDSGQDEGIHMHRGQRGGHPTLAKSLPVNVPTFPAFIRKAIPDQGDDQLSRDPLDPHNIRASIKALAKSVHGDTVFGDLPRPRFSTQI</sequence>
<dbReference type="Gene3D" id="3.90.1200.10">
    <property type="match status" value="1"/>
</dbReference>
<dbReference type="EMBL" id="JAUDFV010000138">
    <property type="protein sequence ID" value="KAL2725660.1"/>
    <property type="molecule type" value="Genomic_DNA"/>
</dbReference>
<comment type="caution">
    <text evidence="7">The sequence shown here is derived from an EMBL/GenBank/DDBJ whole genome shotgun (WGS) entry which is preliminary data.</text>
</comment>
<evidence type="ECO:0000313" key="7">
    <source>
        <dbReference type="EMBL" id="KAL2725660.1"/>
    </source>
</evidence>
<dbReference type="AlphaFoldDB" id="A0ABD2B119"/>
<evidence type="ECO:0000256" key="3">
    <source>
        <dbReference type="ARBA" id="ARBA00037883"/>
    </source>
</evidence>
<evidence type="ECO:0000256" key="6">
    <source>
        <dbReference type="SAM" id="MobiDB-lite"/>
    </source>
</evidence>
<name>A0ABD2B119_VESSQ</name>
<dbReference type="InterPro" id="IPR026682">
    <property type="entry name" value="AKT1S1"/>
</dbReference>
<evidence type="ECO:0000256" key="5">
    <source>
        <dbReference type="ARBA" id="ARBA00038874"/>
    </source>
</evidence>
<comment type="similarity">
    <text evidence="4">Belongs to the choline/ethanolamine kinase family.</text>
</comment>
<dbReference type="GO" id="GO:0008654">
    <property type="term" value="P:phospholipid biosynthetic process"/>
    <property type="evidence" value="ECO:0007669"/>
    <property type="project" value="UniProtKB-KW"/>
</dbReference>
<accession>A0ABD2B119</accession>
<dbReference type="SUPFAM" id="SSF56112">
    <property type="entry name" value="Protein kinase-like (PK-like)"/>
    <property type="match status" value="1"/>
</dbReference>
<keyword evidence="7" id="KW-0808">Transferase</keyword>
<keyword evidence="1" id="KW-0594">Phospholipid biosynthesis</keyword>
<protein>
    <recommendedName>
        <fullName evidence="5">ethanolamine kinase</fullName>
        <ecNumber evidence="5">2.7.1.82</ecNumber>
    </recommendedName>
</protein>
<dbReference type="Gene3D" id="3.30.200.20">
    <property type="entry name" value="Phosphorylase Kinase, domain 1"/>
    <property type="match status" value="1"/>
</dbReference>
<dbReference type="Pfam" id="PF15798">
    <property type="entry name" value="PRAS"/>
    <property type="match status" value="1"/>
</dbReference>
<evidence type="ECO:0000256" key="4">
    <source>
        <dbReference type="ARBA" id="ARBA00038211"/>
    </source>
</evidence>
<dbReference type="PANTHER" id="PTHR22603:SF66">
    <property type="entry name" value="ETHANOLAMINE KINASE"/>
    <property type="match status" value="1"/>
</dbReference>
<dbReference type="GO" id="GO:0004305">
    <property type="term" value="F:ethanolamine kinase activity"/>
    <property type="evidence" value="ECO:0007669"/>
    <property type="project" value="UniProtKB-EC"/>
</dbReference>
<dbReference type="Pfam" id="PF01633">
    <property type="entry name" value="Choline_kinase"/>
    <property type="match status" value="1"/>
</dbReference>
<keyword evidence="7" id="KW-0418">Kinase</keyword>
<keyword evidence="1" id="KW-0443">Lipid metabolism</keyword>
<dbReference type="InterPro" id="IPR011009">
    <property type="entry name" value="Kinase-like_dom_sf"/>
</dbReference>
<comment type="pathway">
    <text evidence="3">Phospholipid metabolism; phosphatidylethanolamine biosynthesis; phosphatidylethanolamine from ethanolamine: step 1/3.</text>
</comment>
<gene>
    <name evidence="7" type="ORF">V1478_008333</name>
</gene>
<feature type="region of interest" description="Disordered" evidence="6">
    <location>
        <begin position="649"/>
        <end position="686"/>
    </location>
</feature>
<keyword evidence="2" id="KW-1208">Phospholipid metabolism</keyword>
<dbReference type="Proteomes" id="UP001607302">
    <property type="component" value="Unassembled WGS sequence"/>
</dbReference>
<organism evidence="7 8">
    <name type="scientific">Vespula squamosa</name>
    <name type="common">Southern yellow jacket</name>
    <name type="synonym">Wasp</name>
    <dbReference type="NCBI Taxonomy" id="30214"/>
    <lineage>
        <taxon>Eukaryota</taxon>
        <taxon>Metazoa</taxon>
        <taxon>Ecdysozoa</taxon>
        <taxon>Arthropoda</taxon>
        <taxon>Hexapoda</taxon>
        <taxon>Insecta</taxon>
        <taxon>Pterygota</taxon>
        <taxon>Neoptera</taxon>
        <taxon>Endopterygota</taxon>
        <taxon>Hymenoptera</taxon>
        <taxon>Apocrita</taxon>
        <taxon>Aculeata</taxon>
        <taxon>Vespoidea</taxon>
        <taxon>Vespidae</taxon>
        <taxon>Vespinae</taxon>
        <taxon>Vespula</taxon>
    </lineage>
</organism>
<keyword evidence="8" id="KW-1185">Reference proteome</keyword>
<evidence type="ECO:0000313" key="8">
    <source>
        <dbReference type="Proteomes" id="UP001607302"/>
    </source>
</evidence>
<dbReference type="EC" id="2.7.1.82" evidence="5"/>
<feature type="compositionally biased region" description="Acidic residues" evidence="6">
    <location>
        <begin position="659"/>
        <end position="668"/>
    </location>
</feature>
<evidence type="ECO:0000256" key="2">
    <source>
        <dbReference type="ARBA" id="ARBA00023264"/>
    </source>
</evidence>
<dbReference type="PANTHER" id="PTHR22603">
    <property type="entry name" value="CHOLINE/ETHANOALAMINE KINASE"/>
    <property type="match status" value="1"/>
</dbReference>
<evidence type="ECO:0000256" key="1">
    <source>
        <dbReference type="ARBA" id="ARBA00023209"/>
    </source>
</evidence>
<reference evidence="7 8" key="1">
    <citation type="journal article" date="2024" name="Ann. Entomol. Soc. Am.">
        <title>Genomic analyses of the southern and eastern yellowjacket wasps (Hymenoptera: Vespidae) reveal evolutionary signatures of social life.</title>
        <authorList>
            <person name="Catto M.A."/>
            <person name="Caine P.B."/>
            <person name="Orr S.E."/>
            <person name="Hunt B.G."/>
            <person name="Goodisman M.A.D."/>
        </authorList>
    </citation>
    <scope>NUCLEOTIDE SEQUENCE [LARGE SCALE GENOMIC DNA]</scope>
    <source>
        <strain evidence="7">233</strain>
        <tissue evidence="7">Head and thorax</tissue>
    </source>
</reference>
<dbReference type="CDD" id="cd05157">
    <property type="entry name" value="ETNK_euk"/>
    <property type="match status" value="1"/>
</dbReference>
<keyword evidence="1" id="KW-0444">Lipid biosynthesis</keyword>
<proteinExistence type="inferred from homology"/>